<evidence type="ECO:0000259" key="4">
    <source>
        <dbReference type="Pfam" id="PF00135"/>
    </source>
</evidence>
<feature type="domain" description="Carboxylesterase type B" evidence="4">
    <location>
        <begin position="65"/>
        <end position="410"/>
    </location>
</feature>
<organism evidence="5 6">
    <name type="scientific">Parahalioglobus pacificus</name>
    <dbReference type="NCBI Taxonomy" id="930806"/>
    <lineage>
        <taxon>Bacteria</taxon>
        <taxon>Pseudomonadati</taxon>
        <taxon>Pseudomonadota</taxon>
        <taxon>Gammaproteobacteria</taxon>
        <taxon>Cellvibrionales</taxon>
        <taxon>Halieaceae</taxon>
        <taxon>Parahalioglobus</taxon>
    </lineage>
</organism>
<dbReference type="EC" id="3.1.1.-" evidence="3"/>
<dbReference type="PROSITE" id="PS00941">
    <property type="entry name" value="CARBOXYLESTERASE_B_2"/>
    <property type="match status" value="1"/>
</dbReference>
<evidence type="ECO:0000313" key="6">
    <source>
        <dbReference type="Proteomes" id="UP000644693"/>
    </source>
</evidence>
<dbReference type="InterPro" id="IPR002018">
    <property type="entry name" value="CarbesteraseB"/>
</dbReference>
<sequence length="637" mass="69067">MLLGSGHSRKSRSGQLKLQFFTGSWAVKKGLLVLGVLLVVAGIALNLVDSEPPERTAVADPETRRTTQYGDVVGYQSTSKTFAWVGIPYAAPPVGERRWRAPVPAEAWAEPLAAIQHGPVCPQFASALAGATGAEPGTLMGDEDCLTLDVYAPANAEGLPVMFWIHGGGNSIGTGSTYDGTALAEEQRVVVVSINYRLGVLGWLSHPAFRALADNPLDASGNFSNLDMVLALEWVRDNISAFGGNPQNVTIFGESAGGRNVFALLSSPLAKGLFHRAIAQSGLTGTNTLQRAENYHDDPEPGSGSSSRELTGKWLQSTGRAEDVGSARALQDSFSDQEWLTFVRSLSVEQLLEPLAVPGGMYRAPQHFRDGAVLPKDSLLTVFADPKRWNQVPLITGTNLDEAKLFLALDSNYVSNWLGFLPRVDDPESYNWMSAYMSDTWKALAVDEVAQTIAATDARVPVYGYRFDWDEGTQNALVDLPLLLGAAHAVELDFIWGPIMGEIVAGLYNDENAPGRAFLTQAMRGYWGQFARSGDPGSGSDNSLTPWQPWQANDGAFMVLDTEAGGGLRMSTDRVMVDDLKQRLKSDARLAQASARCAMYVRLFLDNGGVENFFDSREYEALECAEFPPWSLAERTN</sequence>
<keyword evidence="6" id="KW-1185">Reference proteome</keyword>
<feature type="domain" description="Carboxylesterase type B" evidence="4">
    <location>
        <begin position="426"/>
        <end position="564"/>
    </location>
</feature>
<dbReference type="InterPro" id="IPR019819">
    <property type="entry name" value="Carboxylesterase_B_CS"/>
</dbReference>
<reference evidence="5" key="2">
    <citation type="submission" date="2020-09" db="EMBL/GenBank/DDBJ databases">
        <authorList>
            <person name="Sun Q."/>
            <person name="Kim S."/>
        </authorList>
    </citation>
    <scope>NUCLEOTIDE SEQUENCE</scope>
    <source>
        <strain evidence="5">KCTC 23430</strain>
    </source>
</reference>
<dbReference type="Pfam" id="PF00135">
    <property type="entry name" value="COesterase"/>
    <property type="match status" value="2"/>
</dbReference>
<dbReference type="PANTHER" id="PTHR11559">
    <property type="entry name" value="CARBOXYLESTERASE"/>
    <property type="match status" value="1"/>
</dbReference>
<proteinExistence type="inferred from homology"/>
<gene>
    <name evidence="5" type="ORF">GCM10007053_20370</name>
</gene>
<dbReference type="SUPFAM" id="SSF53474">
    <property type="entry name" value="alpha/beta-Hydrolases"/>
    <property type="match status" value="1"/>
</dbReference>
<dbReference type="InterPro" id="IPR019826">
    <property type="entry name" value="Carboxylesterase_B_AS"/>
</dbReference>
<comment type="similarity">
    <text evidence="1 3">Belongs to the type-B carboxylesterase/lipase family.</text>
</comment>
<dbReference type="AlphaFoldDB" id="A0A918XJF6"/>
<reference evidence="5" key="1">
    <citation type="journal article" date="2014" name="Int. J. Syst. Evol. Microbiol.">
        <title>Complete genome sequence of Corynebacterium casei LMG S-19264T (=DSM 44701T), isolated from a smear-ripened cheese.</title>
        <authorList>
            <consortium name="US DOE Joint Genome Institute (JGI-PGF)"/>
            <person name="Walter F."/>
            <person name="Albersmeier A."/>
            <person name="Kalinowski J."/>
            <person name="Ruckert C."/>
        </authorList>
    </citation>
    <scope>NUCLEOTIDE SEQUENCE</scope>
    <source>
        <strain evidence="5">KCTC 23430</strain>
    </source>
</reference>
<dbReference type="Gene3D" id="3.40.50.1820">
    <property type="entry name" value="alpha/beta hydrolase"/>
    <property type="match status" value="1"/>
</dbReference>
<keyword evidence="2 3" id="KW-0378">Hydrolase</keyword>
<dbReference type="EMBL" id="BMYM01000002">
    <property type="protein sequence ID" value="GHD34525.1"/>
    <property type="molecule type" value="Genomic_DNA"/>
</dbReference>
<accession>A0A918XJF6</accession>
<dbReference type="Proteomes" id="UP000644693">
    <property type="component" value="Unassembled WGS sequence"/>
</dbReference>
<name>A0A918XJF6_9GAMM</name>
<protein>
    <recommendedName>
        <fullName evidence="3">Carboxylic ester hydrolase</fullName>
        <ecNumber evidence="3">3.1.1.-</ecNumber>
    </recommendedName>
</protein>
<dbReference type="InterPro" id="IPR029058">
    <property type="entry name" value="AB_hydrolase_fold"/>
</dbReference>
<evidence type="ECO:0000256" key="2">
    <source>
        <dbReference type="ARBA" id="ARBA00022801"/>
    </source>
</evidence>
<dbReference type="InterPro" id="IPR050309">
    <property type="entry name" value="Type-B_Carboxylest/Lipase"/>
</dbReference>
<dbReference type="GO" id="GO:0016787">
    <property type="term" value="F:hydrolase activity"/>
    <property type="evidence" value="ECO:0007669"/>
    <property type="project" value="UniProtKB-KW"/>
</dbReference>
<evidence type="ECO:0000256" key="1">
    <source>
        <dbReference type="ARBA" id="ARBA00005964"/>
    </source>
</evidence>
<dbReference type="PROSITE" id="PS00122">
    <property type="entry name" value="CARBOXYLESTERASE_B_1"/>
    <property type="match status" value="1"/>
</dbReference>
<evidence type="ECO:0000313" key="5">
    <source>
        <dbReference type="EMBL" id="GHD34525.1"/>
    </source>
</evidence>
<comment type="caution">
    <text evidence="5">The sequence shown here is derived from an EMBL/GenBank/DDBJ whole genome shotgun (WGS) entry which is preliminary data.</text>
</comment>
<evidence type="ECO:0000256" key="3">
    <source>
        <dbReference type="RuleBase" id="RU361235"/>
    </source>
</evidence>